<dbReference type="PANTHER" id="PTHR36617:SF16">
    <property type="entry name" value="OS04G0516500 PROTEIN"/>
    <property type="match status" value="1"/>
</dbReference>
<dbReference type="Proteomes" id="UP001157418">
    <property type="component" value="Unassembled WGS sequence"/>
</dbReference>
<dbReference type="PANTHER" id="PTHR36617">
    <property type="entry name" value="PROTEIN, PUTATIVE-RELATED"/>
    <property type="match status" value="1"/>
</dbReference>
<reference evidence="2 3" key="1">
    <citation type="submission" date="2022-01" db="EMBL/GenBank/DDBJ databases">
        <authorList>
            <person name="Xiong W."/>
            <person name="Schranz E."/>
        </authorList>
    </citation>
    <scope>NUCLEOTIDE SEQUENCE [LARGE SCALE GENOMIC DNA]</scope>
</reference>
<evidence type="ECO:0000313" key="2">
    <source>
        <dbReference type="EMBL" id="CAH1423184.1"/>
    </source>
</evidence>
<comment type="caution">
    <text evidence="2">The sequence shown here is derived from an EMBL/GenBank/DDBJ whole genome shotgun (WGS) entry which is preliminary data.</text>
</comment>
<keyword evidence="3" id="KW-1185">Reference proteome</keyword>
<dbReference type="EMBL" id="CAKMRJ010001112">
    <property type="protein sequence ID" value="CAH1423184.1"/>
    <property type="molecule type" value="Genomic_DNA"/>
</dbReference>
<protein>
    <recommendedName>
        <fullName evidence="1">Reverse transcriptase zinc-binding domain-containing protein</fullName>
    </recommendedName>
</protein>
<evidence type="ECO:0000259" key="1">
    <source>
        <dbReference type="Pfam" id="PF13966"/>
    </source>
</evidence>
<evidence type="ECO:0000313" key="3">
    <source>
        <dbReference type="Proteomes" id="UP001157418"/>
    </source>
</evidence>
<dbReference type="InterPro" id="IPR026960">
    <property type="entry name" value="RVT-Znf"/>
</dbReference>
<accession>A0AAU9MGE0</accession>
<feature type="domain" description="Reverse transcriptase zinc-binding" evidence="1">
    <location>
        <begin position="183"/>
        <end position="232"/>
    </location>
</feature>
<name>A0AAU9MGE0_9ASTR</name>
<sequence length="277" mass="31415">MAPLPVEPKLVLSLLLPTQRKLNASIVMIRGTGNETDPSTCKMLRMGRSNLPMQGLRRSEDVEHGKINLIMGNKKASPVTKIGVYSLLLSSGVVGDGAQTRFWKDVWCSNIPLREQFGRLFALAVNQDARVSDYWSSGGWNFHWRRGIRGGVELTQFDDLVEILNLIRIGRFRISGLGSLIRQRVLLDRIPVRAKLVERGVVIDSLLCPMCHNSHESVNHLLLQCSVADQVWNRVEHWLHLDLPDFSSIRDMVDWVDSRLTVHMERSIVESVFMVVI</sequence>
<proteinExistence type="predicted"/>
<organism evidence="2 3">
    <name type="scientific">Lactuca virosa</name>
    <dbReference type="NCBI Taxonomy" id="75947"/>
    <lineage>
        <taxon>Eukaryota</taxon>
        <taxon>Viridiplantae</taxon>
        <taxon>Streptophyta</taxon>
        <taxon>Embryophyta</taxon>
        <taxon>Tracheophyta</taxon>
        <taxon>Spermatophyta</taxon>
        <taxon>Magnoliopsida</taxon>
        <taxon>eudicotyledons</taxon>
        <taxon>Gunneridae</taxon>
        <taxon>Pentapetalae</taxon>
        <taxon>asterids</taxon>
        <taxon>campanulids</taxon>
        <taxon>Asterales</taxon>
        <taxon>Asteraceae</taxon>
        <taxon>Cichorioideae</taxon>
        <taxon>Cichorieae</taxon>
        <taxon>Lactucinae</taxon>
        <taxon>Lactuca</taxon>
    </lineage>
</organism>
<dbReference type="AlphaFoldDB" id="A0AAU9MGE0"/>
<gene>
    <name evidence="2" type="ORF">LVIROSA_LOCUS10475</name>
</gene>
<dbReference type="Pfam" id="PF13966">
    <property type="entry name" value="zf-RVT"/>
    <property type="match status" value="1"/>
</dbReference>